<dbReference type="InterPro" id="IPR001694">
    <property type="entry name" value="NADH_UbQ_OxRdtase_su1/FPO"/>
</dbReference>
<sequence>MINWLLALAQTLLFIAMAPFLLGWIKRVKCHMQNRAAPSLWQPYRDLGKLFRKHVVLAEQASWIFRATPYIVFGVTVLCAALVPLVAVDLPTAAIADVIVLVAFFSLARFFTALAGMDIGTAFGGMGSSRDMMIGALAEPVLLMAVFTMAMTASTTNISEATTYTLNSGLVLRPSFIFAMLGLMMVAVAETGRVPVDNPATHLELTMVHEAMILEYSGRHLALIEWAGQIKLMIYMVLVANVFFPWGIATELTANDLAVGFIAIAAKLVLLGVVLVMWETVMAKMRLFRVPQFLGFAFLLSLLGMLTHVVLETGG</sequence>
<evidence type="ECO:0000256" key="2">
    <source>
        <dbReference type="ARBA" id="ARBA00022692"/>
    </source>
</evidence>
<dbReference type="Proteomes" id="UP000243180">
    <property type="component" value="Chromosome"/>
</dbReference>
<evidence type="ECO:0000313" key="7">
    <source>
        <dbReference type="Proteomes" id="UP000243180"/>
    </source>
</evidence>
<organism evidence="6 7">
    <name type="scientific">Sulfuricaulis limicola</name>
    <dbReference type="NCBI Taxonomy" id="1620215"/>
    <lineage>
        <taxon>Bacteria</taxon>
        <taxon>Pseudomonadati</taxon>
        <taxon>Pseudomonadota</taxon>
        <taxon>Gammaproteobacteria</taxon>
        <taxon>Acidiferrobacterales</taxon>
        <taxon>Acidiferrobacteraceae</taxon>
        <taxon>Sulfuricaulis</taxon>
    </lineage>
</organism>
<dbReference type="KEGG" id="slim:SCL_2388"/>
<name>A0A1B4XIN1_9GAMM</name>
<feature type="transmembrane region" description="Helical" evidence="5">
    <location>
        <begin position="171"/>
        <end position="189"/>
    </location>
</feature>
<keyword evidence="3 5" id="KW-1133">Transmembrane helix</keyword>
<dbReference type="InParanoid" id="A0A1B4XIN1"/>
<feature type="transmembrane region" description="Helical" evidence="5">
    <location>
        <begin position="232"/>
        <end position="249"/>
    </location>
</feature>
<feature type="transmembrane region" description="Helical" evidence="5">
    <location>
        <begin position="261"/>
        <end position="281"/>
    </location>
</feature>
<evidence type="ECO:0000256" key="4">
    <source>
        <dbReference type="ARBA" id="ARBA00023136"/>
    </source>
</evidence>
<evidence type="ECO:0000256" key="3">
    <source>
        <dbReference type="ARBA" id="ARBA00022989"/>
    </source>
</evidence>
<dbReference type="EMBL" id="AP014879">
    <property type="protein sequence ID" value="BAV34665.1"/>
    <property type="molecule type" value="Genomic_DNA"/>
</dbReference>
<keyword evidence="2 5" id="KW-0812">Transmembrane</keyword>
<feature type="transmembrane region" description="Helical" evidence="5">
    <location>
        <begin position="293"/>
        <end position="311"/>
    </location>
</feature>
<dbReference type="AlphaFoldDB" id="A0A1B4XIN1"/>
<feature type="transmembrane region" description="Helical" evidence="5">
    <location>
        <begin position="93"/>
        <end position="111"/>
    </location>
</feature>
<proteinExistence type="predicted"/>
<accession>A0A1B4XIN1</accession>
<feature type="transmembrane region" description="Helical" evidence="5">
    <location>
        <begin position="132"/>
        <end position="151"/>
    </location>
</feature>
<dbReference type="PANTHER" id="PTHR43359">
    <property type="entry name" value="FORMATE HYDROGENLYASE SUBUNIT 4"/>
    <property type="match status" value="1"/>
</dbReference>
<evidence type="ECO:0000313" key="6">
    <source>
        <dbReference type="EMBL" id="BAV34665.1"/>
    </source>
</evidence>
<gene>
    <name evidence="6" type="ORF">SCL_2388</name>
</gene>
<keyword evidence="7" id="KW-1185">Reference proteome</keyword>
<dbReference type="FunCoup" id="A0A1B4XIN1">
    <property type="interactions" value="49"/>
</dbReference>
<dbReference type="PANTHER" id="PTHR43359:SF1">
    <property type="entry name" value="FORMATE HYDROGENLYASE SUBUNIT 4-RELATED"/>
    <property type="match status" value="1"/>
</dbReference>
<dbReference type="Pfam" id="PF00146">
    <property type="entry name" value="NADHdh"/>
    <property type="match status" value="1"/>
</dbReference>
<evidence type="ECO:0000256" key="1">
    <source>
        <dbReference type="ARBA" id="ARBA00004141"/>
    </source>
</evidence>
<dbReference type="RefSeq" id="WP_172426040.1">
    <property type="nucleotide sequence ID" value="NZ_AP014879.1"/>
</dbReference>
<keyword evidence="4 5" id="KW-0472">Membrane</keyword>
<dbReference type="GO" id="GO:0016829">
    <property type="term" value="F:lyase activity"/>
    <property type="evidence" value="ECO:0007669"/>
    <property type="project" value="UniProtKB-KW"/>
</dbReference>
<reference evidence="6 7" key="1">
    <citation type="submission" date="2015-05" db="EMBL/GenBank/DDBJ databases">
        <title>Complete genome sequence of a sulfur-oxidizing gammaproteobacterium strain HA5.</title>
        <authorList>
            <person name="Miura A."/>
            <person name="Kojima H."/>
            <person name="Fukui M."/>
        </authorList>
    </citation>
    <scope>NUCLEOTIDE SEQUENCE [LARGE SCALE GENOMIC DNA]</scope>
    <source>
        <strain evidence="6 7">HA5</strain>
    </source>
</reference>
<keyword evidence="6" id="KW-0456">Lyase</keyword>
<comment type="subcellular location">
    <subcellularLocation>
        <location evidence="1">Membrane</location>
        <topology evidence="1">Multi-pass membrane protein</topology>
    </subcellularLocation>
</comment>
<feature type="transmembrane region" description="Helical" evidence="5">
    <location>
        <begin position="6"/>
        <end position="25"/>
    </location>
</feature>
<evidence type="ECO:0000256" key="5">
    <source>
        <dbReference type="SAM" id="Phobius"/>
    </source>
</evidence>
<dbReference type="InterPro" id="IPR052561">
    <property type="entry name" value="ComplexI_Subunit1"/>
</dbReference>
<feature type="transmembrane region" description="Helical" evidence="5">
    <location>
        <begin position="70"/>
        <end position="87"/>
    </location>
</feature>
<protein>
    <submittedName>
        <fullName evidence="6">Formate hydrogenlyase</fullName>
    </submittedName>
</protein>
<dbReference type="GO" id="GO:0005886">
    <property type="term" value="C:plasma membrane"/>
    <property type="evidence" value="ECO:0007669"/>
    <property type="project" value="TreeGrafter"/>
</dbReference>